<dbReference type="CDD" id="cd16936">
    <property type="entry name" value="HATPase_RsbW-like"/>
    <property type="match status" value="1"/>
</dbReference>
<dbReference type="AlphaFoldDB" id="A0A6G3QV48"/>
<dbReference type="Gene3D" id="3.30.565.10">
    <property type="entry name" value="Histidine kinase-like ATPase, C-terminal domain"/>
    <property type="match status" value="1"/>
</dbReference>
<keyword evidence="1" id="KW-0418">Kinase</keyword>
<comment type="caution">
    <text evidence="3">The sequence shown here is derived from an EMBL/GenBank/DDBJ whole genome shotgun (WGS) entry which is preliminary data.</text>
</comment>
<sequence length="136" mass="14644">MNQATGPQAAGVRSEYRAEFAVGEHSARHLRRILRLYLVGSGLTEVADAAELALTELVANVVRHVPGRRCRICFLLLPGGVRVEVADGCSELPVRGAREGLGEGGRGMLIVDAVTDRWGVSVPPDGHGKTVWFECR</sequence>
<dbReference type="Pfam" id="PF13581">
    <property type="entry name" value="HATPase_c_2"/>
    <property type="match status" value="1"/>
</dbReference>
<dbReference type="GO" id="GO:0004674">
    <property type="term" value="F:protein serine/threonine kinase activity"/>
    <property type="evidence" value="ECO:0007669"/>
    <property type="project" value="UniProtKB-KW"/>
</dbReference>
<reference evidence="3" key="1">
    <citation type="submission" date="2020-01" db="EMBL/GenBank/DDBJ databases">
        <title>Insect and environment-associated Actinomycetes.</title>
        <authorList>
            <person name="Currrie C."/>
            <person name="Chevrette M."/>
            <person name="Carlson C."/>
            <person name="Stubbendieck R."/>
            <person name="Wendt-Pienkowski E."/>
        </authorList>
    </citation>
    <scope>NUCLEOTIDE SEQUENCE</scope>
    <source>
        <strain evidence="3">SID14436</strain>
    </source>
</reference>
<keyword evidence="3" id="KW-0067">ATP-binding</keyword>
<keyword evidence="1" id="KW-0723">Serine/threonine-protein kinase</keyword>
<keyword evidence="1" id="KW-0808">Transferase</keyword>
<dbReference type="InterPro" id="IPR036890">
    <property type="entry name" value="HATPase_C_sf"/>
</dbReference>
<protein>
    <submittedName>
        <fullName evidence="3">ATP-binding protein</fullName>
    </submittedName>
</protein>
<dbReference type="RefSeq" id="WP_164338957.1">
    <property type="nucleotide sequence ID" value="NZ_JAAGMD010000390.1"/>
</dbReference>
<dbReference type="InterPro" id="IPR050267">
    <property type="entry name" value="Anti-sigma-factor_SerPK"/>
</dbReference>
<proteinExistence type="predicted"/>
<dbReference type="SUPFAM" id="SSF55874">
    <property type="entry name" value="ATPase domain of HSP90 chaperone/DNA topoisomerase II/histidine kinase"/>
    <property type="match status" value="1"/>
</dbReference>
<evidence type="ECO:0000259" key="2">
    <source>
        <dbReference type="Pfam" id="PF13581"/>
    </source>
</evidence>
<name>A0A6G3QV48_9ACTN</name>
<dbReference type="GO" id="GO:0005524">
    <property type="term" value="F:ATP binding"/>
    <property type="evidence" value="ECO:0007669"/>
    <property type="project" value="UniProtKB-KW"/>
</dbReference>
<gene>
    <name evidence="3" type="ORF">G3I53_13640</name>
</gene>
<evidence type="ECO:0000313" key="3">
    <source>
        <dbReference type="EMBL" id="NEA87060.1"/>
    </source>
</evidence>
<dbReference type="EMBL" id="JAAGMD010000390">
    <property type="protein sequence ID" value="NEA87060.1"/>
    <property type="molecule type" value="Genomic_DNA"/>
</dbReference>
<dbReference type="InterPro" id="IPR003594">
    <property type="entry name" value="HATPase_dom"/>
</dbReference>
<organism evidence="3">
    <name type="scientific">Streptomyces sp. SID14436</name>
    <dbReference type="NCBI Taxonomy" id="2706070"/>
    <lineage>
        <taxon>Bacteria</taxon>
        <taxon>Bacillati</taxon>
        <taxon>Actinomycetota</taxon>
        <taxon>Actinomycetes</taxon>
        <taxon>Kitasatosporales</taxon>
        <taxon>Streptomycetaceae</taxon>
        <taxon>Streptomyces</taxon>
    </lineage>
</organism>
<feature type="domain" description="Histidine kinase/HSP90-like ATPase" evidence="2">
    <location>
        <begin position="27"/>
        <end position="133"/>
    </location>
</feature>
<accession>A0A6G3QV48</accession>
<dbReference type="PANTHER" id="PTHR35526:SF3">
    <property type="entry name" value="ANTI-SIGMA-F FACTOR RSBW"/>
    <property type="match status" value="1"/>
</dbReference>
<keyword evidence="3" id="KW-0547">Nucleotide-binding</keyword>
<evidence type="ECO:0000256" key="1">
    <source>
        <dbReference type="ARBA" id="ARBA00022527"/>
    </source>
</evidence>
<dbReference type="PANTHER" id="PTHR35526">
    <property type="entry name" value="ANTI-SIGMA-F FACTOR RSBW-RELATED"/>
    <property type="match status" value="1"/>
</dbReference>